<dbReference type="AlphaFoldDB" id="A0AAV3XJH3"/>
<feature type="region of interest" description="Disordered" evidence="1">
    <location>
        <begin position="18"/>
        <end position="41"/>
    </location>
</feature>
<proteinExistence type="predicted"/>
<feature type="compositionally biased region" description="Acidic residues" evidence="1">
    <location>
        <begin position="32"/>
        <end position="41"/>
    </location>
</feature>
<evidence type="ECO:0000256" key="1">
    <source>
        <dbReference type="SAM" id="MobiDB-lite"/>
    </source>
</evidence>
<dbReference type="Pfam" id="PF24393">
    <property type="entry name" value="Pepco"/>
    <property type="match status" value="1"/>
</dbReference>
<protein>
    <recommendedName>
        <fullName evidence="2">Pepco domain-containing protein</fullName>
    </recommendedName>
</protein>
<comment type="caution">
    <text evidence="3">The sequence shown here is derived from an EMBL/GenBank/DDBJ whole genome shotgun (WGS) entry which is preliminary data.</text>
</comment>
<dbReference type="EMBL" id="BLAY01000130">
    <property type="protein sequence ID" value="GET41671.1"/>
    <property type="molecule type" value="Genomic_DNA"/>
</dbReference>
<dbReference type="InterPro" id="IPR056947">
    <property type="entry name" value="Pepco_dom"/>
</dbReference>
<keyword evidence="4" id="KW-1185">Reference proteome</keyword>
<reference evidence="3" key="1">
    <citation type="submission" date="2019-10" db="EMBL/GenBank/DDBJ databases">
        <title>Draft genome sequece of Microseira wollei NIES-4236.</title>
        <authorList>
            <person name="Yamaguchi H."/>
            <person name="Suzuki S."/>
            <person name="Kawachi M."/>
        </authorList>
    </citation>
    <scope>NUCLEOTIDE SEQUENCE</scope>
    <source>
        <strain evidence="3">NIES-4236</strain>
    </source>
</reference>
<gene>
    <name evidence="3" type="ORF">MiSe_64840</name>
</gene>
<dbReference type="Proteomes" id="UP001050975">
    <property type="component" value="Unassembled WGS sequence"/>
</dbReference>
<organism evidence="3 4">
    <name type="scientific">Microseira wollei NIES-4236</name>
    <dbReference type="NCBI Taxonomy" id="2530354"/>
    <lineage>
        <taxon>Bacteria</taxon>
        <taxon>Bacillati</taxon>
        <taxon>Cyanobacteriota</taxon>
        <taxon>Cyanophyceae</taxon>
        <taxon>Oscillatoriophycideae</taxon>
        <taxon>Aerosakkonematales</taxon>
        <taxon>Aerosakkonemataceae</taxon>
        <taxon>Microseira</taxon>
    </lineage>
</organism>
<evidence type="ECO:0000259" key="2">
    <source>
        <dbReference type="Pfam" id="PF24393"/>
    </source>
</evidence>
<sequence>MSEDVIWIVTYKTPVSVTADGGRSGQNKGNPFDEDEPVDDWDEWGKQRVPVKAEKLQAEMAAFLLVIGQVFNHAEQQAMQSADGSSKMQLDEIELSVEVNGEGQVSLLGTGGKVGGKGAITLRFKRSELQ</sequence>
<evidence type="ECO:0000313" key="4">
    <source>
        <dbReference type="Proteomes" id="UP001050975"/>
    </source>
</evidence>
<feature type="domain" description="Pepco" evidence="2">
    <location>
        <begin position="6"/>
        <end position="126"/>
    </location>
</feature>
<name>A0AAV3XJH3_9CYAN</name>
<evidence type="ECO:0000313" key="3">
    <source>
        <dbReference type="EMBL" id="GET41671.1"/>
    </source>
</evidence>
<accession>A0AAV3XJH3</accession>
<dbReference type="RefSeq" id="WP_226588147.1">
    <property type="nucleotide sequence ID" value="NZ_BLAY01000130.1"/>
</dbReference>